<dbReference type="OrthoDB" id="6151406at2759"/>
<gene>
    <name evidence="8 10 11" type="primary">fcgr1</name>
</gene>
<dbReference type="RefSeq" id="NP_001107680.1">
    <property type="nucleotide sequence ID" value="NM_001114208.1"/>
</dbReference>
<evidence type="ECO:0000256" key="5">
    <source>
        <dbReference type="SAM" id="Phobius"/>
    </source>
</evidence>
<dbReference type="GeneID" id="496987"/>
<dbReference type="DNASU" id="496987"/>
<feature type="chain" id="PRO_5033207424" evidence="6 10">
    <location>
        <begin position="22"/>
        <end position="426"/>
    </location>
</feature>
<dbReference type="PANTHER" id="PTHR11481">
    <property type="entry name" value="IMMUNOGLOBULIN FC RECEPTOR"/>
    <property type="match status" value="1"/>
</dbReference>
<dbReference type="PANTHER" id="PTHR11481:SF108">
    <property type="entry name" value="FC RECEPTOR, IGG, HIGH AFFINITY I ISOFORM X1"/>
    <property type="match status" value="1"/>
</dbReference>
<dbReference type="InterPro" id="IPR013783">
    <property type="entry name" value="Ig-like_fold"/>
</dbReference>
<dbReference type="OMA" id="KCSRRIK"/>
<keyword evidence="1 6" id="KW-0732">Signal</keyword>
<evidence type="ECO:0000313" key="9">
    <source>
        <dbReference type="Proteomes" id="UP000008143"/>
    </source>
</evidence>
<feature type="transmembrane region" description="Helical" evidence="5">
    <location>
        <begin position="290"/>
        <end position="311"/>
    </location>
</feature>
<dbReference type="AGR" id="Xenbase:XB-GENE-5844396"/>
<organism evidence="8">
    <name type="scientific">Xenopus tropicalis</name>
    <name type="common">Western clawed frog</name>
    <name type="synonym">Silurana tropicalis</name>
    <dbReference type="NCBI Taxonomy" id="8364"/>
    <lineage>
        <taxon>Eukaryota</taxon>
        <taxon>Metazoa</taxon>
        <taxon>Chordata</taxon>
        <taxon>Craniata</taxon>
        <taxon>Vertebrata</taxon>
        <taxon>Euteleostomi</taxon>
        <taxon>Amphibia</taxon>
        <taxon>Batrachia</taxon>
        <taxon>Anura</taxon>
        <taxon>Pipoidea</taxon>
        <taxon>Pipidae</taxon>
        <taxon>Xenopodinae</taxon>
        <taxon>Xenopus</taxon>
        <taxon>Silurana</taxon>
    </lineage>
</organism>
<evidence type="ECO:0000256" key="2">
    <source>
        <dbReference type="ARBA" id="ARBA00022737"/>
    </source>
</evidence>
<evidence type="ECO:0000256" key="4">
    <source>
        <dbReference type="ARBA" id="ARBA00023319"/>
    </source>
</evidence>
<keyword evidence="4" id="KW-0393">Immunoglobulin domain</keyword>
<dbReference type="Pfam" id="PF13895">
    <property type="entry name" value="Ig_2"/>
    <property type="match status" value="2"/>
</dbReference>
<evidence type="ECO:0000313" key="8">
    <source>
        <dbReference type="EMBL" id="AAI54884.1"/>
    </source>
</evidence>
<keyword evidence="10" id="KW-0675">Receptor</keyword>
<sequence>MSPLMAVILTIAAIESKGASGKPVVSFSPNWATILTYESITLTCDVGSPAQRDQRFTWYRNHRSLNINEQSYTVKYAEQEHIGDYQCRAGTGDISEAVRLEVSGAHVILQAPPMVFEGDTLSLRCHSYDKYPASETKFYKDHKEIKSLGTASEFLMGKVNAEMSGLYKCSRRIMYHSSLHNYSDQVDISMQELFSSPQIKVRPDQVTEGDHMTITCDTKLNPRRATTELQFAFYRNGHNVQGFSLSNQYGVPSVQLEDSGNYICEVQTPTGSVRKRSTGVQMQLYGAARIYWIIIGLSLLSILLIGAALTYKYRHSLALPLLCNCLRHQKQGSDSSTALVRLPNEEMGGPEAENLRASEEFPEYGNLPLRAAATEEEDVCYSHINSGQLHRVFSSATYRPEDCSVIYCVVKPTEPWENTSAQVSVC</sequence>
<keyword evidence="5" id="KW-0812">Transmembrane</keyword>
<dbReference type="SUPFAM" id="SSF48726">
    <property type="entry name" value="Immunoglobulin"/>
    <property type="match status" value="3"/>
</dbReference>
<reference evidence="10" key="3">
    <citation type="submission" date="2025-04" db="UniProtKB">
        <authorList>
            <consortium name="RefSeq"/>
        </authorList>
    </citation>
    <scope>IDENTIFICATION</scope>
</reference>
<name>A8WGW9_XENTR</name>
<dbReference type="EMBL" id="BC154883">
    <property type="protein sequence ID" value="AAI54884.1"/>
    <property type="molecule type" value="mRNA"/>
</dbReference>
<dbReference type="InterPro" id="IPR003599">
    <property type="entry name" value="Ig_sub"/>
</dbReference>
<evidence type="ECO:0000259" key="7">
    <source>
        <dbReference type="PROSITE" id="PS50835"/>
    </source>
</evidence>
<dbReference type="InterPro" id="IPR036179">
    <property type="entry name" value="Ig-like_dom_sf"/>
</dbReference>
<dbReference type="InterPro" id="IPR050488">
    <property type="entry name" value="Ig_Fc_receptor"/>
</dbReference>
<keyword evidence="9" id="KW-1185">Reference proteome</keyword>
<evidence type="ECO:0000256" key="3">
    <source>
        <dbReference type="ARBA" id="ARBA00023157"/>
    </source>
</evidence>
<dbReference type="AlphaFoldDB" id="A8WGW9"/>
<feature type="domain" description="Ig-like" evidence="7">
    <location>
        <begin position="197"/>
        <end position="281"/>
    </location>
</feature>
<accession>A8WGW9</accession>
<dbReference type="Gene3D" id="2.60.40.10">
    <property type="entry name" value="Immunoglobulins"/>
    <property type="match status" value="3"/>
</dbReference>
<dbReference type="FunFam" id="2.60.40.10:FF:000651">
    <property type="entry name" value="Fc receptor like 1"/>
    <property type="match status" value="1"/>
</dbReference>
<dbReference type="Pfam" id="PF13927">
    <property type="entry name" value="Ig_3"/>
    <property type="match status" value="1"/>
</dbReference>
<reference evidence="10" key="1">
    <citation type="journal article" date="2002" name="Dev. Dyn.">
        <title>Genetic and genomic tools for Xenopus research: The NIH Xenopus initiative.</title>
        <authorList>
            <person name="Klein S.L."/>
            <person name="Strausberg R.L."/>
            <person name="Wagner L."/>
            <person name="Pontius J."/>
            <person name="Clifton S.W."/>
            <person name="Richardson P."/>
        </authorList>
    </citation>
    <scope>NUCLEOTIDE SEQUENCE</scope>
</reference>
<evidence type="ECO:0000313" key="10">
    <source>
        <dbReference type="RefSeq" id="NP_001107680.1"/>
    </source>
</evidence>
<feature type="domain" description="Ig-like" evidence="7">
    <location>
        <begin position="23"/>
        <end position="103"/>
    </location>
</feature>
<reference evidence="8" key="2">
    <citation type="submission" date="2007-11" db="EMBL/GenBank/DDBJ databases">
        <authorList>
            <consortium name="NIH - Xenopus Gene Collection (XGC) project"/>
        </authorList>
    </citation>
    <scope>NUCLEOTIDE SEQUENCE [LARGE SCALE MRNA]</scope>
    <source>
        <tissue evidence="8">Spleen</tissue>
    </source>
</reference>
<dbReference type="PROSITE" id="PS50835">
    <property type="entry name" value="IG_LIKE"/>
    <property type="match status" value="2"/>
</dbReference>
<keyword evidence="3" id="KW-1015">Disulfide bond</keyword>
<dbReference type="KEGG" id="xtr:496987"/>
<evidence type="ECO:0000256" key="6">
    <source>
        <dbReference type="SAM" id="SignalP"/>
    </source>
</evidence>
<dbReference type="Xenbase" id="XB-GENE-5844396">
    <property type="gene designation" value="fcgr1"/>
</dbReference>
<keyword evidence="2" id="KW-0677">Repeat</keyword>
<dbReference type="SMART" id="SM00409">
    <property type="entry name" value="IG"/>
    <property type="match status" value="3"/>
</dbReference>
<evidence type="ECO:0000313" key="11">
    <source>
        <dbReference type="Xenbase" id="XB-GENE-5844396"/>
    </source>
</evidence>
<dbReference type="Proteomes" id="UP000008143">
    <property type="component" value="Chromosome 8"/>
</dbReference>
<evidence type="ECO:0000256" key="1">
    <source>
        <dbReference type="ARBA" id="ARBA00022729"/>
    </source>
</evidence>
<proteinExistence type="evidence at transcript level"/>
<feature type="signal peptide" evidence="6">
    <location>
        <begin position="1"/>
        <end position="21"/>
    </location>
</feature>
<protein>
    <submittedName>
        <fullName evidence="10">Fc receptor, IgG, high affinity I precursor</fullName>
    </submittedName>
    <submittedName>
        <fullName evidence="8">Fcgr1 protein</fullName>
    </submittedName>
</protein>
<keyword evidence="5" id="KW-0472">Membrane</keyword>
<dbReference type="InterPro" id="IPR007110">
    <property type="entry name" value="Ig-like_dom"/>
</dbReference>
<keyword evidence="5" id="KW-1133">Transmembrane helix</keyword>
<dbReference type="CTD" id="14129"/>